<dbReference type="Proteomes" id="UP000183090">
    <property type="component" value="Unassembled WGS sequence"/>
</dbReference>
<evidence type="ECO:0000313" key="3">
    <source>
        <dbReference type="EMBL" id="AKG73774.1"/>
    </source>
</evidence>
<dbReference type="OrthoDB" id="9785707at2"/>
<dbReference type="Proteomes" id="UP000034029">
    <property type="component" value="Chromosome"/>
</dbReference>
<accession>A0A0F7HKS4</accession>
<proteinExistence type="inferred from homology"/>
<dbReference type="RefSeq" id="WP_046789962.1">
    <property type="nucleotide sequence ID" value="NZ_CP011366.1"/>
</dbReference>
<dbReference type="AlphaFoldDB" id="A0A0F7HKS4"/>
<protein>
    <submittedName>
        <fullName evidence="4">DNA processing protein</fullName>
    </submittedName>
</protein>
<dbReference type="EMBL" id="FOTB01000001">
    <property type="protein sequence ID" value="SFK55662.1"/>
    <property type="molecule type" value="Genomic_DNA"/>
</dbReference>
<dbReference type="GO" id="GO:0009294">
    <property type="term" value="P:DNA-mediated transformation"/>
    <property type="evidence" value="ECO:0007669"/>
    <property type="project" value="InterPro"/>
</dbReference>
<feature type="domain" description="Smf/DprA SLOG" evidence="2">
    <location>
        <begin position="57"/>
        <end position="264"/>
    </location>
</feature>
<evidence type="ECO:0000313" key="6">
    <source>
        <dbReference type="Proteomes" id="UP000183090"/>
    </source>
</evidence>
<evidence type="ECO:0000256" key="1">
    <source>
        <dbReference type="ARBA" id="ARBA00006525"/>
    </source>
</evidence>
<sequence length="284" mass="31753">MNLLSMSYAGITPHEYAALTGNTNRIDRAKLAEKLNYSNQLNEEFLRKNMEEKNISVITIEDEAYPVNLKETYDPPYILYCRGELEILKNPLLGVVGSRKATSYSRMVLSDILPHFKNKISIISGLAYGADEMAHNISISSGIKTIGVLAFGFDFHYPATTKKLRKIMEREHLVISEYPPHSGIDKWKFIARNRIISGLSKGVLVTEAEEKSGSLITLDMALNENRIAYCIPGNITSKLSKGTNLRVQEGAKPVLGAEDILEDFSFEISSSTEKLKSIIVDKQF</sequence>
<organism evidence="4 6">
    <name type="scientific">Salinicoccus halodurans</name>
    <dbReference type="NCBI Taxonomy" id="407035"/>
    <lineage>
        <taxon>Bacteria</taxon>
        <taxon>Bacillati</taxon>
        <taxon>Bacillota</taxon>
        <taxon>Bacilli</taxon>
        <taxon>Bacillales</taxon>
        <taxon>Staphylococcaceae</taxon>
        <taxon>Salinicoccus</taxon>
    </lineage>
</organism>
<dbReference type="SUPFAM" id="SSF102405">
    <property type="entry name" value="MCP/YpsA-like"/>
    <property type="match status" value="1"/>
</dbReference>
<comment type="similarity">
    <text evidence="1">Belongs to the DprA/Smf family.</text>
</comment>
<dbReference type="PANTHER" id="PTHR43022:SF1">
    <property type="entry name" value="PROTEIN SMF"/>
    <property type="match status" value="1"/>
</dbReference>
<dbReference type="PANTHER" id="PTHR43022">
    <property type="entry name" value="PROTEIN SMF"/>
    <property type="match status" value="1"/>
</dbReference>
<dbReference type="InterPro" id="IPR003488">
    <property type="entry name" value="DprA"/>
</dbReference>
<dbReference type="InterPro" id="IPR057666">
    <property type="entry name" value="DrpA_SLOG"/>
</dbReference>
<gene>
    <name evidence="3" type="ORF">AAT16_05790</name>
    <name evidence="4" type="ORF">SAMN05216235_0397</name>
</gene>
<evidence type="ECO:0000313" key="5">
    <source>
        <dbReference type="Proteomes" id="UP000034029"/>
    </source>
</evidence>
<name>A0A0F7HKS4_9STAP</name>
<reference evidence="3 5" key="1">
    <citation type="journal article" date="2015" name="Int. J. Syst. Evol. Microbiol.">
        <title>Complete genome sequence of Salinicoccus halodurans H3B36, isolated from the Qaidam Basin in China.</title>
        <authorList>
            <person name="Jiang K."/>
            <person name="Xue Y."/>
            <person name="Ma Y."/>
        </authorList>
    </citation>
    <scope>NUCLEOTIDE SEQUENCE [LARGE SCALE GENOMIC DNA]</scope>
    <source>
        <strain evidence="3 5">H3B36</strain>
    </source>
</reference>
<reference evidence="5" key="2">
    <citation type="submission" date="2015-04" db="EMBL/GenBank/DDBJ databases">
        <title>Complete genome sequence of Salinicoccus halodurans strain H3B36, isolated from the Qaidam basin of China.</title>
        <authorList>
            <person name="Ma Y."/>
            <person name="Jiang K."/>
            <person name="Xue Y."/>
        </authorList>
    </citation>
    <scope>NUCLEOTIDE SEQUENCE [LARGE SCALE GENOMIC DNA]</scope>
    <source>
        <strain evidence="5">H3B36</strain>
    </source>
</reference>
<evidence type="ECO:0000259" key="2">
    <source>
        <dbReference type="Pfam" id="PF02481"/>
    </source>
</evidence>
<dbReference type="NCBIfam" id="TIGR00732">
    <property type="entry name" value="dprA"/>
    <property type="match status" value="1"/>
</dbReference>
<reference evidence="4 6" key="3">
    <citation type="submission" date="2016-10" db="EMBL/GenBank/DDBJ databases">
        <authorList>
            <person name="Varghese N."/>
            <person name="Submissions S."/>
        </authorList>
    </citation>
    <scope>NUCLEOTIDE SEQUENCE [LARGE SCALE GENOMIC DNA]</scope>
    <source>
        <strain evidence="4 6">CGMCC 1.6501</strain>
    </source>
</reference>
<dbReference type="Gene3D" id="3.40.50.450">
    <property type="match status" value="1"/>
</dbReference>
<dbReference type="EMBL" id="CP011366">
    <property type="protein sequence ID" value="AKG73774.1"/>
    <property type="molecule type" value="Genomic_DNA"/>
</dbReference>
<keyword evidence="5" id="KW-1185">Reference proteome</keyword>
<dbReference type="Pfam" id="PF02481">
    <property type="entry name" value="DNA_processg_A"/>
    <property type="match status" value="1"/>
</dbReference>
<evidence type="ECO:0000313" key="4">
    <source>
        <dbReference type="EMBL" id="SFK55662.1"/>
    </source>
</evidence>
<dbReference type="KEGG" id="shv:AAT16_05790"/>